<feature type="domain" description="NIF system FeS cluster assembly NifU C-terminal" evidence="2">
    <location>
        <begin position="97"/>
        <end position="163"/>
    </location>
</feature>
<dbReference type="Pfam" id="PF01106">
    <property type="entry name" value="NifU"/>
    <property type="match status" value="1"/>
</dbReference>
<evidence type="ECO:0000313" key="4">
    <source>
        <dbReference type="Proteomes" id="UP000064967"/>
    </source>
</evidence>
<dbReference type="Proteomes" id="UP000064967">
    <property type="component" value="Chromosome"/>
</dbReference>
<sequence length="203" mass="21335">MSQTSQADLEHELDDAGERIAHALAELRQTASPEIASKVEHLVSDIVGLYGEALARVVSALAGETTEAARSTLVRDPLVGALLVLHDLHPDDLEARIQRALDGVRPYLGSHGGAISLLGVDEGATVRLRFEGSCDGCSSSAETATDLVERAITEAAPEIVQVVFEGLADKAPTHAPPPDKLVQIGRPRDAGTNGKAARKDTLP</sequence>
<dbReference type="EMBL" id="CP012333">
    <property type="protein sequence ID" value="AKV03376.1"/>
    <property type="molecule type" value="Genomic_DNA"/>
</dbReference>
<dbReference type="InterPro" id="IPR034904">
    <property type="entry name" value="FSCA_dom_sf"/>
</dbReference>
<dbReference type="STRING" id="1391654.AKJ09_10039"/>
<name>A0A0K1QC67_9BACT</name>
<dbReference type="GO" id="GO:0005506">
    <property type="term" value="F:iron ion binding"/>
    <property type="evidence" value="ECO:0007669"/>
    <property type="project" value="InterPro"/>
</dbReference>
<evidence type="ECO:0000256" key="1">
    <source>
        <dbReference type="SAM" id="MobiDB-lite"/>
    </source>
</evidence>
<proteinExistence type="predicted"/>
<dbReference type="SUPFAM" id="SSF117916">
    <property type="entry name" value="Fe-S cluster assembly (FSCA) domain-like"/>
    <property type="match status" value="1"/>
</dbReference>
<dbReference type="KEGG" id="llu:AKJ09_10039"/>
<dbReference type="RefSeq" id="WP_169928434.1">
    <property type="nucleotide sequence ID" value="NZ_CP012333.1"/>
</dbReference>
<dbReference type="GO" id="GO:0016226">
    <property type="term" value="P:iron-sulfur cluster assembly"/>
    <property type="evidence" value="ECO:0007669"/>
    <property type="project" value="InterPro"/>
</dbReference>
<dbReference type="AlphaFoldDB" id="A0A0K1QC67"/>
<reference evidence="3 4" key="1">
    <citation type="submission" date="2015-08" db="EMBL/GenBank/DDBJ databases">
        <authorList>
            <person name="Babu N.S."/>
            <person name="Beckwith C.J."/>
            <person name="Beseler K.G."/>
            <person name="Brison A."/>
            <person name="Carone J.V."/>
            <person name="Caskin T.P."/>
            <person name="Diamond M."/>
            <person name="Durham M.E."/>
            <person name="Foxe J.M."/>
            <person name="Go M."/>
            <person name="Henderson B.A."/>
            <person name="Jones I.B."/>
            <person name="McGettigan J.A."/>
            <person name="Micheletti S.J."/>
            <person name="Nasrallah M.E."/>
            <person name="Ortiz D."/>
            <person name="Piller C.R."/>
            <person name="Privatt S.R."/>
            <person name="Schneider S.L."/>
            <person name="Sharp S."/>
            <person name="Smith T.C."/>
            <person name="Stanton J.D."/>
            <person name="Ullery H.E."/>
            <person name="Wilson R.J."/>
            <person name="Serrano M.G."/>
            <person name="Buck G."/>
            <person name="Lee V."/>
            <person name="Wang Y."/>
            <person name="Carvalho R."/>
            <person name="Voegtly L."/>
            <person name="Shi R."/>
            <person name="Duckworth R."/>
            <person name="Johnson A."/>
            <person name="Loviza R."/>
            <person name="Walstead R."/>
            <person name="Shah Z."/>
            <person name="Kiflezghi M."/>
            <person name="Wade K."/>
            <person name="Ball S.L."/>
            <person name="Bradley K.W."/>
            <person name="Asai D.J."/>
            <person name="Bowman C.A."/>
            <person name="Russell D.A."/>
            <person name="Pope W.H."/>
            <person name="Jacobs-Sera D."/>
            <person name="Hendrix R.W."/>
            <person name="Hatfull G.F."/>
        </authorList>
    </citation>
    <scope>NUCLEOTIDE SEQUENCE [LARGE SCALE GENOMIC DNA]</scope>
    <source>
        <strain evidence="3 4">DSM 27648</strain>
    </source>
</reference>
<dbReference type="Gene3D" id="3.30.300.130">
    <property type="entry name" value="Fe-S cluster assembly (FSCA)"/>
    <property type="match status" value="1"/>
</dbReference>
<keyword evidence="4" id="KW-1185">Reference proteome</keyword>
<accession>A0A0K1QC67</accession>
<feature type="region of interest" description="Disordered" evidence="1">
    <location>
        <begin position="170"/>
        <end position="203"/>
    </location>
</feature>
<dbReference type="InterPro" id="IPR001075">
    <property type="entry name" value="NIF_FeS_clus_asmbl_NifU_C"/>
</dbReference>
<organism evidence="3 4">
    <name type="scientific">Labilithrix luteola</name>
    <dbReference type="NCBI Taxonomy" id="1391654"/>
    <lineage>
        <taxon>Bacteria</taxon>
        <taxon>Pseudomonadati</taxon>
        <taxon>Myxococcota</taxon>
        <taxon>Polyangia</taxon>
        <taxon>Polyangiales</taxon>
        <taxon>Labilitrichaceae</taxon>
        <taxon>Labilithrix</taxon>
    </lineage>
</organism>
<evidence type="ECO:0000313" key="3">
    <source>
        <dbReference type="EMBL" id="AKV03376.1"/>
    </source>
</evidence>
<gene>
    <name evidence="3" type="ORF">AKJ09_10039</name>
</gene>
<evidence type="ECO:0000259" key="2">
    <source>
        <dbReference type="Pfam" id="PF01106"/>
    </source>
</evidence>
<protein>
    <recommendedName>
        <fullName evidence="2">NIF system FeS cluster assembly NifU C-terminal domain-containing protein</fullName>
    </recommendedName>
</protein>
<dbReference type="GO" id="GO:0051536">
    <property type="term" value="F:iron-sulfur cluster binding"/>
    <property type="evidence" value="ECO:0007669"/>
    <property type="project" value="InterPro"/>
</dbReference>